<dbReference type="Proteomes" id="UP000232883">
    <property type="component" value="Chromosome"/>
</dbReference>
<dbReference type="Gene3D" id="2.60.40.1120">
    <property type="entry name" value="Carboxypeptidase-like, regulatory domain"/>
    <property type="match status" value="1"/>
</dbReference>
<gene>
    <name evidence="1" type="ORF">CWM47_01965</name>
</gene>
<reference evidence="1 2" key="1">
    <citation type="submission" date="2017-11" db="EMBL/GenBank/DDBJ databases">
        <title>Taxonomic description and genome sequences of Spirosoma HA7 sp. nov., isolated from pollen microhabitat of Corylus avellana.</title>
        <authorList>
            <person name="Ambika Manirajan B."/>
            <person name="Suarez C."/>
            <person name="Ratering S."/>
            <person name="Geissler-Plaum R."/>
            <person name="Cardinale M."/>
            <person name="Sylvia S."/>
        </authorList>
    </citation>
    <scope>NUCLEOTIDE SEQUENCE [LARGE SCALE GENOMIC DNA]</scope>
    <source>
        <strain evidence="1 2">HA7</strain>
    </source>
</reference>
<dbReference type="InterPro" id="IPR043741">
    <property type="entry name" value="DUF5686"/>
</dbReference>
<protein>
    <recommendedName>
        <fullName evidence="3">Carboxypeptidase-like regulatory domain-containing protein</fullName>
    </recommendedName>
</protein>
<proteinExistence type="predicted"/>
<keyword evidence="2" id="KW-1185">Reference proteome</keyword>
<sequence>MSPIFIVQYRPIKNDRTLKTRIHSLLVLLWLVLIWAGTAAQAQTVYTVSGLVTDANTGEPIPFASVALVGRRTGTVTDEKGRFTLVAKILTDSMAVSSLGYKMLRRAIDPERLTQSVDFKLESGGNSLQEVTVKAGENPAWRVLRQLRKNRSINDRKRLSAYEYDSYVKTEIALSHVSDRMRKNPLIKRINEAMSQHDSIIDREGHRVLPLLASESVSRYYFKASPERKREDIRKTRIKGVAVDDAGLSSQLLGGTNLVSQNFYDNYIPILGKDFASPVGDNWKNWYEFFLADTTQIGDHICYEVQFDPKRPEDLAFTGKAWIDTTTFALCQIETRIGKGANLNYVRELTIEQELETTTDSTTSKSVTAGWLPISIRLKADLTGVGKQSLGLRAQVTLRNSNIVVNHPHAASFYEQPIEQNDTIATSNEAYWHTVQGTLAGADSLNKEDQKTRQVIEKLRAVPAVKMAEAVGQVAVTGFYKVGGFDIGPYPYLFAVNSVEGLRTRIGFRTNEQFSRNWVLRGYVAYGTLAKEFKYGGEINYLFSKQHWTILGVRMANDLERLGLTPELIGGNRIFYALSRFGRYRGGYHSHQKEIFFKTEPVKGVLFTAELGTRTFDPLFPFHYRTQPELGDQSELRSDVFDAFWSLEVRLARKEKYLMEGNDRITLGTKRAPVLTIRYTHGSKTLGGEYNYDRFTLRAQQSLRLGPLGRMTYLLSAGYIPSTLPAPLLFPHIGNPTPLLTTNTFNRMQFYEFVSDRFVAIHVQHRFEGLLFNRIPGIRKLNWRLVANFDALWGAQSKANEAVQSYKPLPGGTRPIYFGSLDGNKPYMEVGYGIDNIFKIIRVQAIHRLNYLNDGPNGIPLNSFALKASASFSF</sequence>
<dbReference type="AlphaFoldDB" id="A0A2K8YST8"/>
<evidence type="ECO:0000313" key="1">
    <source>
        <dbReference type="EMBL" id="AUD00691.1"/>
    </source>
</evidence>
<accession>A0A2K8YST8</accession>
<dbReference type="SUPFAM" id="SSF49464">
    <property type="entry name" value="Carboxypeptidase regulatory domain-like"/>
    <property type="match status" value="1"/>
</dbReference>
<dbReference type="InterPro" id="IPR008969">
    <property type="entry name" value="CarboxyPept-like_regulatory"/>
</dbReference>
<dbReference type="Pfam" id="PF13715">
    <property type="entry name" value="CarbopepD_reg_2"/>
    <property type="match status" value="1"/>
</dbReference>
<dbReference type="Pfam" id="PF18939">
    <property type="entry name" value="DUF5686"/>
    <property type="match status" value="1"/>
</dbReference>
<name>A0A2K8YST8_9BACT</name>
<dbReference type="KEGG" id="spir:CWM47_01965"/>
<dbReference type="OrthoDB" id="983143at2"/>
<evidence type="ECO:0008006" key="3">
    <source>
        <dbReference type="Google" id="ProtNLM"/>
    </source>
</evidence>
<dbReference type="EMBL" id="CP025096">
    <property type="protein sequence ID" value="AUD00691.1"/>
    <property type="molecule type" value="Genomic_DNA"/>
</dbReference>
<organism evidence="1 2">
    <name type="scientific">Spirosoma pollinicola</name>
    <dbReference type="NCBI Taxonomy" id="2057025"/>
    <lineage>
        <taxon>Bacteria</taxon>
        <taxon>Pseudomonadati</taxon>
        <taxon>Bacteroidota</taxon>
        <taxon>Cytophagia</taxon>
        <taxon>Cytophagales</taxon>
        <taxon>Cytophagaceae</taxon>
        <taxon>Spirosoma</taxon>
    </lineage>
</organism>
<evidence type="ECO:0000313" key="2">
    <source>
        <dbReference type="Proteomes" id="UP000232883"/>
    </source>
</evidence>